<dbReference type="InterPro" id="IPR050595">
    <property type="entry name" value="Bact_response_regulator"/>
</dbReference>
<dbReference type="Pfam" id="PF00072">
    <property type="entry name" value="Response_reg"/>
    <property type="match status" value="1"/>
</dbReference>
<keyword evidence="5" id="KW-1185">Reference proteome</keyword>
<dbReference type="EMBL" id="JAATIT010000007">
    <property type="protein sequence ID" value="NJB91593.1"/>
    <property type="molecule type" value="Genomic_DNA"/>
</dbReference>
<dbReference type="PANTHER" id="PTHR44591">
    <property type="entry name" value="STRESS RESPONSE REGULATOR PROTEIN 1"/>
    <property type="match status" value="1"/>
</dbReference>
<dbReference type="SUPFAM" id="SSF52172">
    <property type="entry name" value="CheY-like"/>
    <property type="match status" value="1"/>
</dbReference>
<dbReference type="InterPro" id="IPR011006">
    <property type="entry name" value="CheY-like_superfamily"/>
</dbReference>
<dbReference type="InterPro" id="IPR001789">
    <property type="entry name" value="Sig_transdc_resp-reg_receiver"/>
</dbReference>
<dbReference type="Proteomes" id="UP000535078">
    <property type="component" value="Unassembled WGS sequence"/>
</dbReference>
<evidence type="ECO:0000256" key="1">
    <source>
        <dbReference type="ARBA" id="ARBA00022553"/>
    </source>
</evidence>
<evidence type="ECO:0000313" key="5">
    <source>
        <dbReference type="Proteomes" id="UP000535078"/>
    </source>
</evidence>
<reference evidence="4 5" key="1">
    <citation type="submission" date="2020-03" db="EMBL/GenBank/DDBJ databases">
        <title>Genomic Encyclopedia of Type Strains, Phase IV (KMG-IV): sequencing the most valuable type-strain genomes for metagenomic binning, comparative biology and taxonomic classification.</title>
        <authorList>
            <person name="Goeker M."/>
        </authorList>
    </citation>
    <scope>NUCLEOTIDE SEQUENCE [LARGE SCALE GENOMIC DNA]</scope>
    <source>
        <strain evidence="4 5">DSM 25229</strain>
    </source>
</reference>
<protein>
    <submittedName>
        <fullName evidence="4">DNA-binding response OmpR family regulator</fullName>
    </submittedName>
</protein>
<proteinExistence type="predicted"/>
<feature type="modified residue" description="4-aspartylphosphate" evidence="2">
    <location>
        <position position="59"/>
    </location>
</feature>
<evidence type="ECO:0000313" key="4">
    <source>
        <dbReference type="EMBL" id="NJB91593.1"/>
    </source>
</evidence>
<evidence type="ECO:0000259" key="3">
    <source>
        <dbReference type="PROSITE" id="PS50110"/>
    </source>
</evidence>
<sequence length="121" mass="13288">MGRSLAGKHILIVEDEYFIAADLARALEAEEATILGPFCDLAPALASARDNHIDVALLDVNLHGEHCYPVAELLEDRTVPFLFVTGYDRAALPERFRSAPRLTKPFSTDAVLREIGRLAAD</sequence>
<gene>
    <name evidence="4" type="ORF">GGR90_003805</name>
</gene>
<name>A0A7X6BBJ5_9SPHN</name>
<accession>A0A7X6BBJ5</accession>
<dbReference type="Gene3D" id="3.40.50.2300">
    <property type="match status" value="1"/>
</dbReference>
<keyword evidence="1 2" id="KW-0597">Phosphoprotein</keyword>
<dbReference type="GO" id="GO:0003677">
    <property type="term" value="F:DNA binding"/>
    <property type="evidence" value="ECO:0007669"/>
    <property type="project" value="UniProtKB-KW"/>
</dbReference>
<dbReference type="SMART" id="SM00448">
    <property type="entry name" value="REC"/>
    <property type="match status" value="1"/>
</dbReference>
<organism evidence="4 5">
    <name type="scientific">Sphingopyxis italica</name>
    <dbReference type="NCBI Taxonomy" id="1129133"/>
    <lineage>
        <taxon>Bacteria</taxon>
        <taxon>Pseudomonadati</taxon>
        <taxon>Pseudomonadota</taxon>
        <taxon>Alphaproteobacteria</taxon>
        <taxon>Sphingomonadales</taxon>
        <taxon>Sphingomonadaceae</taxon>
        <taxon>Sphingopyxis</taxon>
    </lineage>
</organism>
<keyword evidence="4" id="KW-0238">DNA-binding</keyword>
<dbReference type="AlphaFoldDB" id="A0A7X6BBJ5"/>
<dbReference type="PANTHER" id="PTHR44591:SF24">
    <property type="entry name" value="PROTEIN-GLUTAMATE METHYLESTERASE_PROTEIN-GLUTAMINE GLUTAMINASE 1"/>
    <property type="match status" value="1"/>
</dbReference>
<evidence type="ECO:0000256" key="2">
    <source>
        <dbReference type="PROSITE-ProRule" id="PRU00169"/>
    </source>
</evidence>
<dbReference type="GO" id="GO:0000160">
    <property type="term" value="P:phosphorelay signal transduction system"/>
    <property type="evidence" value="ECO:0007669"/>
    <property type="project" value="InterPro"/>
</dbReference>
<feature type="domain" description="Response regulatory" evidence="3">
    <location>
        <begin position="9"/>
        <end position="119"/>
    </location>
</feature>
<comment type="caution">
    <text evidence="4">The sequence shown here is derived from an EMBL/GenBank/DDBJ whole genome shotgun (WGS) entry which is preliminary data.</text>
</comment>
<dbReference type="PROSITE" id="PS50110">
    <property type="entry name" value="RESPONSE_REGULATORY"/>
    <property type="match status" value="1"/>
</dbReference>
<dbReference type="RefSeq" id="WP_167922947.1">
    <property type="nucleotide sequence ID" value="NZ_JAATIT010000007.1"/>
</dbReference>